<evidence type="ECO:0000313" key="2">
    <source>
        <dbReference type="Proteomes" id="UP000004625"/>
    </source>
</evidence>
<organism evidence="1 2">
    <name type="scientific">Lentilactobacillus parafarraginis F0439</name>
    <dbReference type="NCBI Taxonomy" id="797515"/>
    <lineage>
        <taxon>Bacteria</taxon>
        <taxon>Bacillati</taxon>
        <taxon>Bacillota</taxon>
        <taxon>Bacilli</taxon>
        <taxon>Lactobacillales</taxon>
        <taxon>Lactobacillaceae</taxon>
        <taxon>Lentilactobacillus</taxon>
    </lineage>
</organism>
<comment type="caution">
    <text evidence="1">The sequence shown here is derived from an EMBL/GenBank/DDBJ whole genome shotgun (WGS) entry which is preliminary data.</text>
</comment>
<sequence>MNRNPKVTNAAAIRNDSKPGMTLVIPKLATTDAKIVPIIKVNMPINVIRKFSSIRSLPLYLWIRKQFGYE</sequence>
<evidence type="ECO:0000313" key="1">
    <source>
        <dbReference type="EMBL" id="EHL98985.1"/>
    </source>
</evidence>
<accession>G9ZNA6</accession>
<name>G9ZNA6_9LACO</name>
<dbReference type="AlphaFoldDB" id="G9ZNA6"/>
<dbReference type="EMBL" id="AGEY01000052">
    <property type="protein sequence ID" value="EHL98985.1"/>
    <property type="molecule type" value="Genomic_DNA"/>
</dbReference>
<dbReference type="HOGENOM" id="CLU_2752784_0_0_9"/>
<dbReference type="Proteomes" id="UP000004625">
    <property type="component" value="Unassembled WGS sequence"/>
</dbReference>
<gene>
    <name evidence="1" type="ORF">HMPREF9103_01209</name>
</gene>
<keyword evidence="2" id="KW-1185">Reference proteome</keyword>
<proteinExistence type="predicted"/>
<protein>
    <submittedName>
        <fullName evidence="1">Uncharacterized protein</fullName>
    </submittedName>
</protein>
<reference evidence="1 2" key="1">
    <citation type="submission" date="2011-09" db="EMBL/GenBank/DDBJ databases">
        <authorList>
            <person name="Weinstock G."/>
            <person name="Sodergren E."/>
            <person name="Clifton S."/>
            <person name="Fulton L."/>
            <person name="Fulton B."/>
            <person name="Courtney L."/>
            <person name="Fronick C."/>
            <person name="Harrison M."/>
            <person name="Strong C."/>
            <person name="Farmer C."/>
            <person name="Delahaunty K."/>
            <person name="Markovic C."/>
            <person name="Hall O."/>
            <person name="Minx P."/>
            <person name="Tomlinson C."/>
            <person name="Mitreva M."/>
            <person name="Hou S."/>
            <person name="Chen J."/>
            <person name="Wollam A."/>
            <person name="Pepin K.H."/>
            <person name="Johnson M."/>
            <person name="Bhonagiri V."/>
            <person name="Zhang X."/>
            <person name="Suruliraj S."/>
            <person name="Warren W."/>
            <person name="Chinwalla A."/>
            <person name="Mardis E.R."/>
            <person name="Wilson R.K."/>
        </authorList>
    </citation>
    <scope>NUCLEOTIDE SEQUENCE [LARGE SCALE GENOMIC DNA]</scope>
    <source>
        <strain evidence="1 2">F0439</strain>
    </source>
</reference>